<name>A0ABV6UJA9_9ACTN</name>
<comment type="caution">
    <text evidence="1">The sequence shown here is derived from an EMBL/GenBank/DDBJ whole genome shotgun (WGS) entry which is preliminary data.</text>
</comment>
<evidence type="ECO:0008006" key="3">
    <source>
        <dbReference type="Google" id="ProtNLM"/>
    </source>
</evidence>
<evidence type="ECO:0000313" key="1">
    <source>
        <dbReference type="EMBL" id="MFC1401513.1"/>
    </source>
</evidence>
<keyword evidence="2" id="KW-1185">Reference proteome</keyword>
<sequence>MNRRSPRVAQTGPSLPLDFEAFLTQWHQPFLRLALQSLTSTAAAEQAVLHAAALIYCHWDRLLAETSPALAALDILDDVLAGRPRNRTVSPLQAALDDLESRSPIQARCVRLRHLANLSYENVASTLNIELGAAKAHTWAGLRHLSTQLELHQTGTTL</sequence>
<evidence type="ECO:0000313" key="2">
    <source>
        <dbReference type="Proteomes" id="UP001592528"/>
    </source>
</evidence>
<protein>
    <recommendedName>
        <fullName evidence="3">RNA polymerase subunit sigma-24</fullName>
    </recommendedName>
</protein>
<accession>A0ABV6UJA9</accession>
<proteinExistence type="predicted"/>
<organism evidence="1 2">
    <name type="scientific">Streptacidiphilus cavernicola</name>
    <dbReference type="NCBI Taxonomy" id="3342716"/>
    <lineage>
        <taxon>Bacteria</taxon>
        <taxon>Bacillati</taxon>
        <taxon>Actinomycetota</taxon>
        <taxon>Actinomycetes</taxon>
        <taxon>Kitasatosporales</taxon>
        <taxon>Streptomycetaceae</taxon>
        <taxon>Streptacidiphilus</taxon>
    </lineage>
</organism>
<dbReference type="InterPro" id="IPR036388">
    <property type="entry name" value="WH-like_DNA-bd_sf"/>
</dbReference>
<dbReference type="RefSeq" id="WP_157623937.1">
    <property type="nucleotide sequence ID" value="NZ_JBHEZZ010000004.1"/>
</dbReference>
<dbReference type="EMBL" id="JBHEZZ010000004">
    <property type="protein sequence ID" value="MFC1401513.1"/>
    <property type="molecule type" value="Genomic_DNA"/>
</dbReference>
<reference evidence="1 2" key="1">
    <citation type="submission" date="2024-09" db="EMBL/GenBank/DDBJ databases">
        <authorList>
            <person name="Lee S.D."/>
        </authorList>
    </citation>
    <scope>NUCLEOTIDE SEQUENCE [LARGE SCALE GENOMIC DNA]</scope>
    <source>
        <strain evidence="1 2">N1-5</strain>
    </source>
</reference>
<dbReference type="Gene3D" id="1.10.10.10">
    <property type="entry name" value="Winged helix-like DNA-binding domain superfamily/Winged helix DNA-binding domain"/>
    <property type="match status" value="1"/>
</dbReference>
<dbReference type="InterPro" id="IPR013324">
    <property type="entry name" value="RNA_pol_sigma_r3/r4-like"/>
</dbReference>
<dbReference type="Proteomes" id="UP001592528">
    <property type="component" value="Unassembled WGS sequence"/>
</dbReference>
<dbReference type="SUPFAM" id="SSF88659">
    <property type="entry name" value="Sigma3 and sigma4 domains of RNA polymerase sigma factors"/>
    <property type="match status" value="1"/>
</dbReference>
<gene>
    <name evidence="1" type="ORF">ACEZDJ_09450</name>
</gene>